<keyword evidence="6" id="KW-1185">Reference proteome</keyword>
<dbReference type="EMBL" id="CP099587">
    <property type="protein sequence ID" value="USS47213.1"/>
    <property type="molecule type" value="Genomic_DNA"/>
</dbReference>
<feature type="compositionally biased region" description="Acidic residues" evidence="1">
    <location>
        <begin position="80"/>
        <end position="89"/>
    </location>
</feature>
<dbReference type="PROSITE" id="PS51257">
    <property type="entry name" value="PROKAR_LIPOPROTEIN"/>
    <property type="match status" value="1"/>
</dbReference>
<gene>
    <name evidence="3" type="ORF">I6H06_17020</name>
    <name evidence="4" type="ORF">NFI99_20310</name>
</gene>
<proteinExistence type="predicted"/>
<reference evidence="3 5" key="1">
    <citation type="submission" date="2020-12" db="EMBL/GenBank/DDBJ databases">
        <title>FDA dAtabase for Regulatory Grade micrObial Sequences (FDA-ARGOS): Supporting development and validation of Infectious Disease Dx tests.</title>
        <authorList>
            <person name="Minogue T."/>
            <person name="Wolcott M."/>
            <person name="Wasieloski L."/>
            <person name="Aguilar W."/>
            <person name="Moore D."/>
            <person name="Jaissle J."/>
            <person name="Tallon L."/>
            <person name="Sadzewicz L."/>
            <person name="Zhao X."/>
            <person name="Boylan J."/>
            <person name="Ott S."/>
            <person name="Bowen H."/>
            <person name="Vavikolanu K."/>
            <person name="Mehta A."/>
            <person name="Aluvathingal J."/>
            <person name="Nadendla S."/>
            <person name="Yan Y."/>
            <person name="Sichtig H."/>
        </authorList>
    </citation>
    <scope>NUCLEOTIDE SEQUENCE [LARGE SCALE GENOMIC DNA]</scope>
    <source>
        <strain evidence="3 5">FDAARGOS_949</strain>
    </source>
</reference>
<evidence type="ECO:0008006" key="7">
    <source>
        <dbReference type="Google" id="ProtNLM"/>
    </source>
</evidence>
<dbReference type="RefSeq" id="WP_127913963.1">
    <property type="nucleotide sequence ID" value="NZ_CP065601.1"/>
</dbReference>
<evidence type="ECO:0000313" key="5">
    <source>
        <dbReference type="Proteomes" id="UP000594892"/>
    </source>
</evidence>
<reference evidence="4" key="2">
    <citation type="submission" date="2022-06" db="EMBL/GenBank/DDBJ databases">
        <title>Draft genome sequence of Burkholderia glumae strain GR20004 isolated from rice panicle showing bacterial panicle blight.</title>
        <authorList>
            <person name="Choi S.Y."/>
            <person name="Lee Y.H."/>
        </authorList>
    </citation>
    <scope>NUCLEOTIDE SEQUENCE</scope>
    <source>
        <strain evidence="4">GR20004</strain>
    </source>
</reference>
<evidence type="ECO:0000313" key="4">
    <source>
        <dbReference type="EMBL" id="USS47213.1"/>
    </source>
</evidence>
<feature type="chain" id="PRO_5042883609" description="Lipoprotein" evidence="2">
    <location>
        <begin position="34"/>
        <end position="244"/>
    </location>
</feature>
<evidence type="ECO:0000313" key="6">
    <source>
        <dbReference type="Proteomes" id="UP001056386"/>
    </source>
</evidence>
<dbReference type="Proteomes" id="UP001056386">
    <property type="component" value="Chromosome 1"/>
</dbReference>
<organism evidence="3 5">
    <name type="scientific">Burkholderia glumae</name>
    <name type="common">Pseudomonas glumae</name>
    <dbReference type="NCBI Taxonomy" id="337"/>
    <lineage>
        <taxon>Bacteria</taxon>
        <taxon>Pseudomonadati</taxon>
        <taxon>Pseudomonadota</taxon>
        <taxon>Betaproteobacteria</taxon>
        <taxon>Burkholderiales</taxon>
        <taxon>Burkholderiaceae</taxon>
        <taxon>Burkholderia</taxon>
    </lineage>
</organism>
<accession>A0AAP9Y4Y8</accession>
<evidence type="ECO:0000313" key="3">
    <source>
        <dbReference type="EMBL" id="QPQ93889.1"/>
    </source>
</evidence>
<name>A0AAP9Y4Y8_BURGL</name>
<feature type="signal peptide" evidence="2">
    <location>
        <begin position="1"/>
        <end position="33"/>
    </location>
</feature>
<feature type="compositionally biased region" description="Low complexity" evidence="1">
    <location>
        <begin position="49"/>
        <end position="73"/>
    </location>
</feature>
<evidence type="ECO:0000256" key="1">
    <source>
        <dbReference type="SAM" id="MobiDB-lite"/>
    </source>
</evidence>
<dbReference type="Proteomes" id="UP000594892">
    <property type="component" value="Chromosome 2"/>
</dbReference>
<dbReference type="GeneID" id="45699077"/>
<sequence>MKRILKRPTFVGSPYLVAMLPLILAACSKPVSTSDVAAPASAVSNTVEALSEPSASAPSPAASSVSAASDPGANPKGGDEDADAQEADESGAPVGTVMKADVSSDGSMTTPFGKLTVSADNALMLDGKAVNPRVEGNNSLSFVAQVALKNRRAVLVQNNGGTACPATYQWVIVSDGGNTVSPDFGSCSDLAKVSTASGVLVVTMPGFAGDAEPAAERKRAARKRMTYAYDGKTLTENGKPVSVP</sequence>
<keyword evidence="2" id="KW-0732">Signal</keyword>
<protein>
    <recommendedName>
        <fullName evidence="7">Lipoprotein</fullName>
    </recommendedName>
</protein>
<evidence type="ECO:0000256" key="2">
    <source>
        <dbReference type="SAM" id="SignalP"/>
    </source>
</evidence>
<dbReference type="AlphaFoldDB" id="A0AAP9Y4Y8"/>
<feature type="region of interest" description="Disordered" evidence="1">
    <location>
        <begin position="35"/>
        <end position="105"/>
    </location>
</feature>
<dbReference type="EMBL" id="CP065601">
    <property type="protein sequence ID" value="QPQ93889.1"/>
    <property type="molecule type" value="Genomic_DNA"/>
</dbReference>